<accession>M0E5N2</accession>
<reference evidence="2 3" key="1">
    <citation type="journal article" date="2014" name="PLoS Genet.">
        <title>Phylogenetically driven sequencing of extremely halophilic archaea reveals strategies for static and dynamic osmo-response.</title>
        <authorList>
            <person name="Becker E.A."/>
            <person name="Seitzer P.M."/>
            <person name="Tritt A."/>
            <person name="Larsen D."/>
            <person name="Krusor M."/>
            <person name="Yao A.I."/>
            <person name="Wu D."/>
            <person name="Madern D."/>
            <person name="Eisen J.A."/>
            <person name="Darling A.E."/>
            <person name="Facciotti M.T."/>
        </authorList>
    </citation>
    <scope>NUCLEOTIDE SEQUENCE [LARGE SCALE GENOMIC DNA]</scope>
    <source>
        <strain evidence="2 3">DSM 19288</strain>
    </source>
</reference>
<keyword evidence="1" id="KW-1133">Transmembrane helix</keyword>
<name>M0E5N2_9EURY</name>
<evidence type="ECO:0000313" key="3">
    <source>
        <dbReference type="Proteomes" id="UP000011586"/>
    </source>
</evidence>
<evidence type="ECO:0000313" key="2">
    <source>
        <dbReference type="EMBL" id="ELZ41679.1"/>
    </source>
</evidence>
<keyword evidence="1" id="KW-0472">Membrane</keyword>
<keyword evidence="3" id="KW-1185">Reference proteome</keyword>
<dbReference type="OrthoDB" id="200338at2157"/>
<gene>
    <name evidence="2" type="ORF">C463_12132</name>
</gene>
<proteinExistence type="predicted"/>
<dbReference type="AlphaFoldDB" id="M0E5N2"/>
<dbReference type="PATRIC" id="fig|1227465.4.peg.2355"/>
<dbReference type="Proteomes" id="UP000011586">
    <property type="component" value="Unassembled WGS sequence"/>
</dbReference>
<dbReference type="EMBL" id="AOJK01000062">
    <property type="protein sequence ID" value="ELZ41679.1"/>
    <property type="molecule type" value="Genomic_DNA"/>
</dbReference>
<organism evidence="2 3">
    <name type="scientific">Halorubrum californiense DSM 19288</name>
    <dbReference type="NCBI Taxonomy" id="1227465"/>
    <lineage>
        <taxon>Archaea</taxon>
        <taxon>Methanobacteriati</taxon>
        <taxon>Methanobacteriota</taxon>
        <taxon>Stenosarchaea group</taxon>
        <taxon>Halobacteria</taxon>
        <taxon>Halobacteriales</taxon>
        <taxon>Haloferacaceae</taxon>
        <taxon>Halorubrum</taxon>
    </lineage>
</organism>
<dbReference type="Pfam" id="PF04307">
    <property type="entry name" value="YdjM"/>
    <property type="match status" value="1"/>
</dbReference>
<evidence type="ECO:0008006" key="4">
    <source>
        <dbReference type="Google" id="ProtNLM"/>
    </source>
</evidence>
<comment type="caution">
    <text evidence="2">The sequence shown here is derived from an EMBL/GenBank/DDBJ whole genome shotgun (WGS) entry which is preliminary data.</text>
</comment>
<keyword evidence="1" id="KW-0812">Transmembrane</keyword>
<feature type="transmembrane region" description="Helical" evidence="1">
    <location>
        <begin position="60"/>
        <end position="79"/>
    </location>
</feature>
<protein>
    <recommendedName>
        <fullName evidence="4">Membrane-bound metal-dependent hydrolase</fullName>
    </recommendedName>
</protein>
<dbReference type="InterPro" id="IPR007404">
    <property type="entry name" value="YdjM-like"/>
</dbReference>
<evidence type="ECO:0000256" key="1">
    <source>
        <dbReference type="SAM" id="Phobius"/>
    </source>
</evidence>
<dbReference type="RefSeq" id="WP_008444030.1">
    <property type="nucleotide sequence ID" value="NZ_AOJK01000062.1"/>
</dbReference>
<sequence>MLPWGHVAVGYLCLSLAVRARDRVPPRGPAAVAVAIGTQLPDLIDKPLAWRFGVIPSGRSLAHSLLFLAVLATIAWAVAARYDRRPEGTALVGASLSHVLADAFPAALAGEWAKLGMLLWPITPVYQYPEELDYTIIGFFLELEPAALVSPELGITIAALALWVYDGTPGIETTLRAGRRLRSRSE</sequence>